<proteinExistence type="predicted"/>
<evidence type="ECO:0000313" key="3">
    <source>
        <dbReference type="Proteomes" id="UP001152592"/>
    </source>
</evidence>
<dbReference type="InterPro" id="IPR039261">
    <property type="entry name" value="FNR_nucleotide-bd"/>
</dbReference>
<dbReference type="AlphaFoldDB" id="A0A9W4JSD0"/>
<dbReference type="GO" id="GO:0006826">
    <property type="term" value="P:iron ion transport"/>
    <property type="evidence" value="ECO:0007669"/>
    <property type="project" value="TreeGrafter"/>
</dbReference>
<keyword evidence="1" id="KW-0813">Transport</keyword>
<accession>A0A9W4JSD0</accession>
<dbReference type="GO" id="GO:0006879">
    <property type="term" value="P:intracellular iron ion homeostasis"/>
    <property type="evidence" value="ECO:0007669"/>
    <property type="project" value="TreeGrafter"/>
</dbReference>
<gene>
    <name evidence="2" type="ORF">PSALAMII_LOCUS9480</name>
</gene>
<dbReference type="GO" id="GO:0000293">
    <property type="term" value="F:ferric-chelate reductase activity"/>
    <property type="evidence" value="ECO:0007669"/>
    <property type="project" value="TreeGrafter"/>
</dbReference>
<dbReference type="SUPFAM" id="SSF52343">
    <property type="entry name" value="Ferredoxin reductase-like, C-terminal NADP-linked domain"/>
    <property type="match status" value="1"/>
</dbReference>
<evidence type="ECO:0008006" key="4">
    <source>
        <dbReference type="Google" id="ProtNLM"/>
    </source>
</evidence>
<protein>
    <recommendedName>
        <fullName evidence="4">FAD-binding FR-type domain-containing protein</fullName>
    </recommendedName>
</protein>
<dbReference type="PANTHER" id="PTHR32361">
    <property type="entry name" value="FERRIC/CUPRIC REDUCTASE TRANSMEMBRANE COMPONENT"/>
    <property type="match status" value="1"/>
</dbReference>
<reference evidence="2" key="1">
    <citation type="submission" date="2021-07" db="EMBL/GenBank/DDBJ databases">
        <authorList>
            <person name="Branca A.L. A."/>
        </authorList>
    </citation>
    <scope>NUCLEOTIDE SEQUENCE</scope>
</reference>
<dbReference type="OrthoDB" id="9997739at2759"/>
<sequence>MAMGIWSFDRLMRLARVSRFGLKGAFVTEVDDHYLRIEIPNVTCRGHAYFCFPTLTWRFWDSHPFSIIPQTKFHDSDLTLLSKDGSKSVLEALQAGTQPKALFSSPPTSFTSESRGILLYVGRHTGTTSLLASRAGSVTGLPVLIESAPSNPLGTAGHYQPTAEYPNTICIVGGVGITAILPFLLSQSSIRTMGARTKLYWGSRSQALVDSVRSEVGPQWSHIDQEVSVGQRFDIKEVLSDELLRSGSTGTTIMVCGPPSMSDDVRFHVVAFGRHGARVRLAQESFGW</sequence>
<dbReference type="InterPro" id="IPR051410">
    <property type="entry name" value="Ferric/Cupric_Reductase"/>
</dbReference>
<dbReference type="Proteomes" id="UP001152592">
    <property type="component" value="Unassembled WGS sequence"/>
</dbReference>
<dbReference type="CDD" id="cd06186">
    <property type="entry name" value="NOX_Duox_like_FAD_NADP"/>
    <property type="match status" value="1"/>
</dbReference>
<evidence type="ECO:0000256" key="1">
    <source>
        <dbReference type="ARBA" id="ARBA00022448"/>
    </source>
</evidence>
<dbReference type="GO" id="GO:0005886">
    <property type="term" value="C:plasma membrane"/>
    <property type="evidence" value="ECO:0007669"/>
    <property type="project" value="TreeGrafter"/>
</dbReference>
<name>A0A9W4JSD0_9EURO</name>
<dbReference type="EMBL" id="CAJVPD010000278">
    <property type="protein sequence ID" value="CAG8418511.1"/>
    <property type="molecule type" value="Genomic_DNA"/>
</dbReference>
<dbReference type="Gene3D" id="3.40.50.80">
    <property type="entry name" value="Nucleotide-binding domain of ferredoxin-NADP reductase (FNR) module"/>
    <property type="match status" value="1"/>
</dbReference>
<evidence type="ECO:0000313" key="2">
    <source>
        <dbReference type="EMBL" id="CAG8418511.1"/>
    </source>
</evidence>
<dbReference type="GO" id="GO:0015677">
    <property type="term" value="P:copper ion import"/>
    <property type="evidence" value="ECO:0007669"/>
    <property type="project" value="TreeGrafter"/>
</dbReference>
<comment type="caution">
    <text evidence="2">The sequence shown here is derived from an EMBL/GenBank/DDBJ whole genome shotgun (WGS) entry which is preliminary data.</text>
</comment>
<dbReference type="PANTHER" id="PTHR32361:SF9">
    <property type="entry name" value="FERRIC REDUCTASE TRANSMEMBRANE COMPONENT 3-RELATED"/>
    <property type="match status" value="1"/>
</dbReference>
<organism evidence="2 3">
    <name type="scientific">Penicillium salamii</name>
    <dbReference type="NCBI Taxonomy" id="1612424"/>
    <lineage>
        <taxon>Eukaryota</taxon>
        <taxon>Fungi</taxon>
        <taxon>Dikarya</taxon>
        <taxon>Ascomycota</taxon>
        <taxon>Pezizomycotina</taxon>
        <taxon>Eurotiomycetes</taxon>
        <taxon>Eurotiomycetidae</taxon>
        <taxon>Eurotiales</taxon>
        <taxon>Aspergillaceae</taxon>
        <taxon>Penicillium</taxon>
    </lineage>
</organism>